<keyword evidence="5" id="KW-1185">Reference proteome</keyword>
<evidence type="ECO:0000259" key="3">
    <source>
        <dbReference type="Pfam" id="PF07714"/>
    </source>
</evidence>
<organism evidence="4 5">
    <name type="scientific">Rhododendron simsii</name>
    <name type="common">Sims's rhododendron</name>
    <dbReference type="NCBI Taxonomy" id="118357"/>
    <lineage>
        <taxon>Eukaryota</taxon>
        <taxon>Viridiplantae</taxon>
        <taxon>Streptophyta</taxon>
        <taxon>Embryophyta</taxon>
        <taxon>Tracheophyta</taxon>
        <taxon>Spermatophyta</taxon>
        <taxon>Magnoliopsida</taxon>
        <taxon>eudicotyledons</taxon>
        <taxon>Gunneridae</taxon>
        <taxon>Pentapetalae</taxon>
        <taxon>asterids</taxon>
        <taxon>Ericales</taxon>
        <taxon>Ericaceae</taxon>
        <taxon>Ericoideae</taxon>
        <taxon>Rhodoreae</taxon>
        <taxon>Rhododendron</taxon>
    </lineage>
</organism>
<evidence type="ECO:0000256" key="2">
    <source>
        <dbReference type="ARBA" id="ARBA00022475"/>
    </source>
</evidence>
<dbReference type="SUPFAM" id="SSF56112">
    <property type="entry name" value="Protein kinase-like (PK-like)"/>
    <property type="match status" value="1"/>
</dbReference>
<dbReference type="Gene3D" id="1.10.510.10">
    <property type="entry name" value="Transferase(Phosphotransferase) domain 1"/>
    <property type="match status" value="1"/>
</dbReference>
<proteinExistence type="predicted"/>
<dbReference type="EMBL" id="WJXA01000010">
    <property type="protein sequence ID" value="KAF7130469.1"/>
    <property type="molecule type" value="Genomic_DNA"/>
</dbReference>
<comment type="subcellular location">
    <subcellularLocation>
        <location evidence="1">Cell membrane</location>
    </subcellularLocation>
</comment>
<keyword evidence="2" id="KW-0472">Membrane</keyword>
<dbReference type="Proteomes" id="UP000626092">
    <property type="component" value="Unassembled WGS sequence"/>
</dbReference>
<dbReference type="InterPro" id="IPR001245">
    <property type="entry name" value="Ser-Thr/Tyr_kinase_cat_dom"/>
</dbReference>
<feature type="domain" description="Serine-threonine/tyrosine-protein kinase catalytic" evidence="3">
    <location>
        <begin position="62"/>
        <end position="96"/>
    </location>
</feature>
<comment type="caution">
    <text evidence="4">The sequence shown here is derived from an EMBL/GenBank/DDBJ whole genome shotgun (WGS) entry which is preliminary data.</text>
</comment>
<protein>
    <recommendedName>
        <fullName evidence="3">Serine-threonine/tyrosine-protein kinase catalytic domain-containing protein</fullName>
    </recommendedName>
</protein>
<dbReference type="Pfam" id="PF07714">
    <property type="entry name" value="PK_Tyr_Ser-Thr"/>
    <property type="match status" value="1"/>
</dbReference>
<dbReference type="GO" id="GO:0004672">
    <property type="term" value="F:protein kinase activity"/>
    <property type="evidence" value="ECO:0007669"/>
    <property type="project" value="InterPro"/>
</dbReference>
<reference evidence="4" key="1">
    <citation type="submission" date="2019-11" db="EMBL/GenBank/DDBJ databases">
        <authorList>
            <person name="Liu Y."/>
            <person name="Hou J."/>
            <person name="Li T.-Q."/>
            <person name="Guan C.-H."/>
            <person name="Wu X."/>
            <person name="Wu H.-Z."/>
            <person name="Ling F."/>
            <person name="Zhang R."/>
            <person name="Shi X.-G."/>
            <person name="Ren J.-P."/>
            <person name="Chen E.-F."/>
            <person name="Sun J.-M."/>
        </authorList>
    </citation>
    <scope>NUCLEOTIDE SEQUENCE</scope>
    <source>
        <strain evidence="4">Adult_tree_wgs_1</strain>
        <tissue evidence="4">Leaves</tissue>
    </source>
</reference>
<accession>A0A834GF03</accession>
<dbReference type="AlphaFoldDB" id="A0A834GF03"/>
<dbReference type="OrthoDB" id="1936432at2759"/>
<dbReference type="InterPro" id="IPR011009">
    <property type="entry name" value="Kinase-like_dom_sf"/>
</dbReference>
<dbReference type="PANTHER" id="PTHR45621">
    <property type="entry name" value="OS01G0588500 PROTEIN-RELATED"/>
    <property type="match status" value="1"/>
</dbReference>
<sequence length="193" mass="21499">MVTLGCLGVTTTLERHRVTTDNLSSFNSKISDFSYLDLDSPKSWRPFGYVPPRLTRFYGPCIAPEYVATGHVHVKGDVYSFGVVLLEMLTGLRAYDTNRPLLQHNLVDWVKPYLADRRKLATVIDTKLEGGYPMKAALQIAHLALRCLQGLDSLVKEYCLNVEENQPLIITFSPSLGGSSDEAYAFVNGIEIV</sequence>
<evidence type="ECO:0000313" key="5">
    <source>
        <dbReference type="Proteomes" id="UP000626092"/>
    </source>
</evidence>
<name>A0A834GF03_RHOSS</name>
<keyword evidence="2" id="KW-1003">Cell membrane</keyword>
<evidence type="ECO:0000313" key="4">
    <source>
        <dbReference type="EMBL" id="KAF7130469.1"/>
    </source>
</evidence>
<evidence type="ECO:0000256" key="1">
    <source>
        <dbReference type="ARBA" id="ARBA00004236"/>
    </source>
</evidence>
<dbReference type="GO" id="GO:0005886">
    <property type="term" value="C:plasma membrane"/>
    <property type="evidence" value="ECO:0007669"/>
    <property type="project" value="UniProtKB-SubCell"/>
</dbReference>
<dbReference type="InterPro" id="IPR050823">
    <property type="entry name" value="Plant_Ser_Thr_Prot_Kinase"/>
</dbReference>
<gene>
    <name evidence="4" type="ORF">RHSIM_Rhsim10G0053300</name>
</gene>